<dbReference type="AlphaFoldDB" id="A0A9D2ED63"/>
<feature type="chain" id="PRO_5038516267" description="Peptidase inhibitor family I36" evidence="1">
    <location>
        <begin position="34"/>
        <end position="130"/>
    </location>
</feature>
<accession>A0A9D2ED63</accession>
<evidence type="ECO:0000313" key="3">
    <source>
        <dbReference type="Proteomes" id="UP000824037"/>
    </source>
</evidence>
<comment type="caution">
    <text evidence="2">The sequence shown here is derived from an EMBL/GenBank/DDBJ whole genome shotgun (WGS) entry which is preliminary data.</text>
</comment>
<dbReference type="EMBL" id="DXBY01000127">
    <property type="protein sequence ID" value="HIZ35593.1"/>
    <property type="molecule type" value="Genomic_DNA"/>
</dbReference>
<evidence type="ECO:0008006" key="4">
    <source>
        <dbReference type="Google" id="ProtNLM"/>
    </source>
</evidence>
<evidence type="ECO:0000313" key="2">
    <source>
        <dbReference type="EMBL" id="HIZ35593.1"/>
    </source>
</evidence>
<name>A0A9D2ED63_9MICO</name>
<reference evidence="2" key="2">
    <citation type="submission" date="2021-04" db="EMBL/GenBank/DDBJ databases">
        <authorList>
            <person name="Gilroy R."/>
        </authorList>
    </citation>
    <scope>NUCLEOTIDE SEQUENCE</scope>
    <source>
        <strain evidence="2">ChiGjej4B4-7305</strain>
    </source>
</reference>
<reference evidence="2" key="1">
    <citation type="journal article" date="2021" name="PeerJ">
        <title>Extensive microbial diversity within the chicken gut microbiome revealed by metagenomics and culture.</title>
        <authorList>
            <person name="Gilroy R."/>
            <person name="Ravi A."/>
            <person name="Getino M."/>
            <person name="Pursley I."/>
            <person name="Horton D.L."/>
            <person name="Alikhan N.F."/>
            <person name="Baker D."/>
            <person name="Gharbi K."/>
            <person name="Hall N."/>
            <person name="Watson M."/>
            <person name="Adriaenssens E.M."/>
            <person name="Foster-Nyarko E."/>
            <person name="Jarju S."/>
            <person name="Secka A."/>
            <person name="Antonio M."/>
            <person name="Oren A."/>
            <person name="Chaudhuri R.R."/>
            <person name="La Ragione R."/>
            <person name="Hildebrand F."/>
            <person name="Pallen M.J."/>
        </authorList>
    </citation>
    <scope>NUCLEOTIDE SEQUENCE</scope>
    <source>
        <strain evidence="2">ChiGjej4B4-7305</strain>
    </source>
</reference>
<gene>
    <name evidence="2" type="ORF">H9815_07425</name>
</gene>
<keyword evidence="1" id="KW-0732">Signal</keyword>
<dbReference type="Proteomes" id="UP000824037">
    <property type="component" value="Unassembled WGS sequence"/>
</dbReference>
<organism evidence="2 3">
    <name type="scientific">Candidatus Ruania gallistercoris</name>
    <dbReference type="NCBI Taxonomy" id="2838746"/>
    <lineage>
        <taxon>Bacteria</taxon>
        <taxon>Bacillati</taxon>
        <taxon>Actinomycetota</taxon>
        <taxon>Actinomycetes</taxon>
        <taxon>Micrococcales</taxon>
        <taxon>Ruaniaceae</taxon>
        <taxon>Ruania</taxon>
    </lineage>
</organism>
<sequence>MSVKRIRNATMGLLATVGLTMTAFVGVSGSAHAIPDRPPVDTGCPSGAVCIYPSDSWGNGNPTYVFYSYGAHQIYNQYGEHRVFNNQTGGAYALLSPSSDGSEWGPVVQAGHWSDINLTPINSVDLFPQA</sequence>
<protein>
    <recommendedName>
        <fullName evidence="4">Peptidase inhibitor family I36</fullName>
    </recommendedName>
</protein>
<feature type="signal peptide" evidence="1">
    <location>
        <begin position="1"/>
        <end position="33"/>
    </location>
</feature>
<proteinExistence type="predicted"/>
<evidence type="ECO:0000256" key="1">
    <source>
        <dbReference type="SAM" id="SignalP"/>
    </source>
</evidence>